<evidence type="ECO:0000256" key="2">
    <source>
        <dbReference type="ARBA" id="ARBA00022840"/>
    </source>
</evidence>
<sequence>MPAKASPASPPTHPSLGTRIDNGNLELQEVLGVGGYGVVYGACDTKSCSPRSYAVKCLIQNNVQSSPRQRQLHMREIFIHQLACKHPNIVTLHRVVEEGPHTFIIMEYAPDGDLFTQILNHRRYLANDNFIRHVFLQILDAVEYCHVLGIYHRDLKPENVLCFDGGLRVAITDFGLATTEKVSNEFRTGSVYHMSPECQGDDFNITGSYSPMANDIWSLAIILLNLATGRNPWKSASRTDPTFQAYLQDPYNFLPTVLPISPEVNRILVRMLALDWRDRVCLAEVRQAIEEVETFYSADVIFDGSMARCAWEAGMDIDGASCPTQEEEVVDDEEDDYEEDAQDMCEEEVQIPGMLQSRWSDDSCSALVFKKPSFGSSVGSHLDLNSSNAYYRSSEEDWSIDADPPSPTSPTFTHVDRDYHTASPDSGAYDHPLSPPDSAFSSFPTTPRSVDLTLGNRTAPPTSKKLPLYIDTDCLPRYYGAEGDEDSIPSCLMHTACEAPDDGDTFYSPIDSHINRLGLSSPVEFARGSVYEEDDSDDLMDHSIGWGSSKPSPQSTTTSDATTLVTSVVSPCTPQVVGWSSVSPDTFHGSYHVDSSFQRPLPPLPSQHTHGSLRHPLHPHSEPSDPLSSGSFFAPSRTVFKPMSPPHYPSSAHDPQLVNKRAALLLSPRHWFSPAKLFHTGAS</sequence>
<accession>A0A5C3QPF1</accession>
<evidence type="ECO:0000313" key="6">
    <source>
        <dbReference type="EMBL" id="TFL02700.1"/>
    </source>
</evidence>
<keyword evidence="1 3" id="KW-0547">Nucleotide-binding</keyword>
<dbReference type="PANTHER" id="PTHR24348">
    <property type="entry name" value="SERINE/THREONINE-PROTEIN KINASE UNC-51-RELATED"/>
    <property type="match status" value="1"/>
</dbReference>
<keyword evidence="6" id="KW-0808">Transferase</keyword>
<feature type="region of interest" description="Disordered" evidence="4">
    <location>
        <begin position="397"/>
        <end position="458"/>
    </location>
</feature>
<dbReference type="GO" id="GO:0005524">
    <property type="term" value="F:ATP binding"/>
    <property type="evidence" value="ECO:0007669"/>
    <property type="project" value="UniProtKB-UniRule"/>
</dbReference>
<dbReference type="PROSITE" id="PS00107">
    <property type="entry name" value="PROTEIN_KINASE_ATP"/>
    <property type="match status" value="1"/>
</dbReference>
<dbReference type="GO" id="GO:0005737">
    <property type="term" value="C:cytoplasm"/>
    <property type="evidence" value="ECO:0007669"/>
    <property type="project" value="TreeGrafter"/>
</dbReference>
<dbReference type="InterPro" id="IPR017441">
    <property type="entry name" value="Protein_kinase_ATP_BS"/>
</dbReference>
<feature type="region of interest" description="Disordered" evidence="4">
    <location>
        <begin position="1"/>
        <end position="20"/>
    </location>
</feature>
<dbReference type="PROSITE" id="PS50011">
    <property type="entry name" value="PROTEIN_KINASE_DOM"/>
    <property type="match status" value="1"/>
</dbReference>
<dbReference type="InterPro" id="IPR011009">
    <property type="entry name" value="Kinase-like_dom_sf"/>
</dbReference>
<dbReference type="Gene3D" id="1.10.510.10">
    <property type="entry name" value="Transferase(Phosphotransferase) domain 1"/>
    <property type="match status" value="1"/>
</dbReference>
<proteinExistence type="predicted"/>
<dbReference type="SUPFAM" id="SSF56112">
    <property type="entry name" value="Protein kinase-like (PK-like)"/>
    <property type="match status" value="1"/>
</dbReference>
<reference evidence="6 7" key="1">
    <citation type="journal article" date="2019" name="Nat. Ecol. Evol.">
        <title>Megaphylogeny resolves global patterns of mushroom evolution.</title>
        <authorList>
            <person name="Varga T."/>
            <person name="Krizsan K."/>
            <person name="Foldi C."/>
            <person name="Dima B."/>
            <person name="Sanchez-Garcia M."/>
            <person name="Sanchez-Ramirez S."/>
            <person name="Szollosi G.J."/>
            <person name="Szarkandi J.G."/>
            <person name="Papp V."/>
            <person name="Albert L."/>
            <person name="Andreopoulos W."/>
            <person name="Angelini C."/>
            <person name="Antonin V."/>
            <person name="Barry K.W."/>
            <person name="Bougher N.L."/>
            <person name="Buchanan P."/>
            <person name="Buyck B."/>
            <person name="Bense V."/>
            <person name="Catcheside P."/>
            <person name="Chovatia M."/>
            <person name="Cooper J."/>
            <person name="Damon W."/>
            <person name="Desjardin D."/>
            <person name="Finy P."/>
            <person name="Geml J."/>
            <person name="Haridas S."/>
            <person name="Hughes K."/>
            <person name="Justo A."/>
            <person name="Karasinski D."/>
            <person name="Kautmanova I."/>
            <person name="Kiss B."/>
            <person name="Kocsube S."/>
            <person name="Kotiranta H."/>
            <person name="LaButti K.M."/>
            <person name="Lechner B.E."/>
            <person name="Liimatainen K."/>
            <person name="Lipzen A."/>
            <person name="Lukacs Z."/>
            <person name="Mihaltcheva S."/>
            <person name="Morgado L.N."/>
            <person name="Niskanen T."/>
            <person name="Noordeloos M.E."/>
            <person name="Ohm R.A."/>
            <person name="Ortiz-Santana B."/>
            <person name="Ovrebo C."/>
            <person name="Racz N."/>
            <person name="Riley R."/>
            <person name="Savchenko A."/>
            <person name="Shiryaev A."/>
            <person name="Soop K."/>
            <person name="Spirin V."/>
            <person name="Szebenyi C."/>
            <person name="Tomsovsky M."/>
            <person name="Tulloss R.E."/>
            <person name="Uehling J."/>
            <person name="Grigoriev I.V."/>
            <person name="Vagvolgyi C."/>
            <person name="Papp T."/>
            <person name="Martin F.M."/>
            <person name="Miettinen O."/>
            <person name="Hibbett D.S."/>
            <person name="Nagy L.G."/>
        </authorList>
    </citation>
    <scope>NUCLEOTIDE SEQUENCE [LARGE SCALE GENOMIC DNA]</scope>
    <source>
        <strain evidence="6 7">CBS 309.79</strain>
    </source>
</reference>
<feature type="region of interest" description="Disordered" evidence="4">
    <location>
        <begin position="598"/>
        <end position="632"/>
    </location>
</feature>
<evidence type="ECO:0000256" key="3">
    <source>
        <dbReference type="PROSITE-ProRule" id="PRU10141"/>
    </source>
</evidence>
<feature type="region of interest" description="Disordered" evidence="4">
    <location>
        <begin position="536"/>
        <end position="561"/>
    </location>
</feature>
<evidence type="ECO:0000259" key="5">
    <source>
        <dbReference type="PROSITE" id="PS50011"/>
    </source>
</evidence>
<feature type="compositionally biased region" description="Polar residues" evidence="4">
    <location>
        <begin position="439"/>
        <end position="448"/>
    </location>
</feature>
<feature type="binding site" evidence="3">
    <location>
        <position position="56"/>
    </location>
    <ligand>
        <name>ATP</name>
        <dbReference type="ChEBI" id="CHEBI:30616"/>
    </ligand>
</feature>
<dbReference type="InterPro" id="IPR000719">
    <property type="entry name" value="Prot_kinase_dom"/>
</dbReference>
<dbReference type="PANTHER" id="PTHR24348:SF68">
    <property type="entry name" value="SERINE_THREONINE-PROTEIN KINASE ATG1C"/>
    <property type="match status" value="1"/>
</dbReference>
<name>A0A5C3QPF1_9AGAR</name>
<evidence type="ECO:0000256" key="1">
    <source>
        <dbReference type="ARBA" id="ARBA00022741"/>
    </source>
</evidence>
<dbReference type="Proteomes" id="UP000305067">
    <property type="component" value="Unassembled WGS sequence"/>
</dbReference>
<dbReference type="PROSITE" id="PS00108">
    <property type="entry name" value="PROTEIN_KINASE_ST"/>
    <property type="match status" value="1"/>
</dbReference>
<gene>
    <name evidence="6" type="ORF">BDV98DRAFT_438099</name>
</gene>
<dbReference type="EMBL" id="ML178822">
    <property type="protein sequence ID" value="TFL02700.1"/>
    <property type="molecule type" value="Genomic_DNA"/>
</dbReference>
<organism evidence="6 7">
    <name type="scientific">Pterulicium gracile</name>
    <dbReference type="NCBI Taxonomy" id="1884261"/>
    <lineage>
        <taxon>Eukaryota</taxon>
        <taxon>Fungi</taxon>
        <taxon>Dikarya</taxon>
        <taxon>Basidiomycota</taxon>
        <taxon>Agaricomycotina</taxon>
        <taxon>Agaricomycetes</taxon>
        <taxon>Agaricomycetidae</taxon>
        <taxon>Agaricales</taxon>
        <taxon>Pleurotineae</taxon>
        <taxon>Pterulaceae</taxon>
        <taxon>Pterulicium</taxon>
    </lineage>
</organism>
<dbReference type="GO" id="GO:0010506">
    <property type="term" value="P:regulation of autophagy"/>
    <property type="evidence" value="ECO:0007669"/>
    <property type="project" value="InterPro"/>
</dbReference>
<feature type="domain" description="Protein kinase" evidence="5">
    <location>
        <begin position="25"/>
        <end position="296"/>
    </location>
</feature>
<dbReference type="InterPro" id="IPR008271">
    <property type="entry name" value="Ser/Thr_kinase_AS"/>
</dbReference>
<feature type="compositionally biased region" description="Low complexity" evidence="4">
    <location>
        <begin position="548"/>
        <end position="561"/>
    </location>
</feature>
<evidence type="ECO:0000313" key="7">
    <source>
        <dbReference type="Proteomes" id="UP000305067"/>
    </source>
</evidence>
<evidence type="ECO:0000256" key="4">
    <source>
        <dbReference type="SAM" id="MobiDB-lite"/>
    </source>
</evidence>
<dbReference type="STRING" id="1884261.A0A5C3QPF1"/>
<keyword evidence="7" id="KW-1185">Reference proteome</keyword>
<dbReference type="Pfam" id="PF00069">
    <property type="entry name" value="Pkinase"/>
    <property type="match status" value="1"/>
</dbReference>
<keyword evidence="2 3" id="KW-0067">ATP-binding</keyword>
<dbReference type="GO" id="GO:0004674">
    <property type="term" value="F:protein serine/threonine kinase activity"/>
    <property type="evidence" value="ECO:0007669"/>
    <property type="project" value="InterPro"/>
</dbReference>
<dbReference type="AlphaFoldDB" id="A0A5C3QPF1"/>
<keyword evidence="6" id="KW-0418">Kinase</keyword>
<dbReference type="InterPro" id="IPR045269">
    <property type="entry name" value="Atg1-like"/>
</dbReference>
<dbReference type="SMART" id="SM00220">
    <property type="entry name" value="S_TKc"/>
    <property type="match status" value="1"/>
</dbReference>
<dbReference type="OrthoDB" id="541276at2759"/>
<protein>
    <submittedName>
        <fullName evidence="6">Kinase-like domain-containing protein</fullName>
    </submittedName>
</protein>